<feature type="non-terminal residue" evidence="2">
    <location>
        <position position="1"/>
    </location>
</feature>
<dbReference type="EMBL" id="CADCVO010000522">
    <property type="protein sequence ID" value="CAA9519441.1"/>
    <property type="molecule type" value="Genomic_DNA"/>
</dbReference>
<feature type="compositionally biased region" description="Basic and acidic residues" evidence="1">
    <location>
        <begin position="67"/>
        <end position="85"/>
    </location>
</feature>
<feature type="compositionally biased region" description="Basic residues" evidence="1">
    <location>
        <begin position="120"/>
        <end position="129"/>
    </location>
</feature>
<dbReference type="GO" id="GO:0005524">
    <property type="term" value="F:ATP binding"/>
    <property type="evidence" value="ECO:0007669"/>
    <property type="project" value="UniProtKB-KW"/>
</dbReference>
<reference evidence="2" key="1">
    <citation type="submission" date="2020-02" db="EMBL/GenBank/DDBJ databases">
        <authorList>
            <person name="Meier V. D."/>
        </authorList>
    </citation>
    <scope>NUCLEOTIDE SEQUENCE</scope>
    <source>
        <strain evidence="2">AVDCRST_MAG13</strain>
    </source>
</reference>
<keyword evidence="2" id="KW-0547">Nucleotide-binding</keyword>
<feature type="non-terminal residue" evidence="2">
    <location>
        <position position="342"/>
    </location>
</feature>
<feature type="compositionally biased region" description="Low complexity" evidence="1">
    <location>
        <begin position="186"/>
        <end position="195"/>
    </location>
</feature>
<feature type="compositionally biased region" description="Basic and acidic residues" evidence="1">
    <location>
        <begin position="228"/>
        <end position="238"/>
    </location>
</feature>
<feature type="compositionally biased region" description="Low complexity" evidence="1">
    <location>
        <begin position="130"/>
        <end position="157"/>
    </location>
</feature>
<gene>
    <name evidence="2" type="ORF">AVDCRST_MAG13-3278</name>
</gene>
<feature type="compositionally biased region" description="Basic residues" evidence="1">
    <location>
        <begin position="209"/>
        <end position="227"/>
    </location>
</feature>
<accession>A0A6J4TC48</accession>
<name>A0A6J4TC48_9ACTN</name>
<evidence type="ECO:0000313" key="2">
    <source>
        <dbReference type="EMBL" id="CAA9519441.1"/>
    </source>
</evidence>
<feature type="region of interest" description="Disordered" evidence="1">
    <location>
        <begin position="1"/>
        <end position="342"/>
    </location>
</feature>
<feature type="compositionally biased region" description="Basic residues" evidence="1">
    <location>
        <begin position="21"/>
        <end position="41"/>
    </location>
</feature>
<proteinExistence type="predicted"/>
<organism evidence="2">
    <name type="scientific">uncultured Solirubrobacteraceae bacterium</name>
    <dbReference type="NCBI Taxonomy" id="1162706"/>
    <lineage>
        <taxon>Bacteria</taxon>
        <taxon>Bacillati</taxon>
        <taxon>Actinomycetota</taxon>
        <taxon>Thermoleophilia</taxon>
        <taxon>Solirubrobacterales</taxon>
        <taxon>Solirubrobacteraceae</taxon>
        <taxon>environmental samples</taxon>
    </lineage>
</organism>
<dbReference type="AlphaFoldDB" id="A0A6J4TC48"/>
<keyword evidence="2" id="KW-0067">ATP-binding</keyword>
<feature type="compositionally biased region" description="Pro residues" evidence="1">
    <location>
        <begin position="196"/>
        <end position="206"/>
    </location>
</feature>
<protein>
    <submittedName>
        <fullName evidence="2">Oligopeptide transport ATP-binding protein OppF</fullName>
    </submittedName>
</protein>
<evidence type="ECO:0000256" key="1">
    <source>
        <dbReference type="SAM" id="MobiDB-lite"/>
    </source>
</evidence>
<feature type="compositionally biased region" description="Low complexity" evidence="1">
    <location>
        <begin position="265"/>
        <end position="282"/>
    </location>
</feature>
<sequence>GGKRAGRGPGPQEALPDHQGHHPRQAGGRRPRGGRRVVRRPRGGDPRPRRRVGLRQVDHRAAHHAPARPDRGDHLLRRPGHRDDVAQGAQAAAARHADGLPGPLLVAQPAQDRRHDHLRALRHPRRGGRRAQAQAARPGAHGARRAQPGALQPPAARVLRRPAPAHRGGPGDRPQAEARGGRRAGLRPGRVHPGADPQPPAPAPARPRPDHRLHRARPLRRAAHVRPHRGDVPRQDRRARVRRRALRPPAPPLHGRAAVRRPGARPEAGQPQAAPGPQGGRAVPDEPAPRLPLPHPLPEVRGRQVRRRRAPARPEGGRQPRRLPLPADGSGARAPGADGRGL</sequence>